<dbReference type="GO" id="GO:0000324">
    <property type="term" value="C:fungal-type vacuole"/>
    <property type="evidence" value="ECO:0007669"/>
    <property type="project" value="TreeGrafter"/>
</dbReference>
<dbReference type="STRING" id="27342.A0A0H2R0X2"/>
<feature type="signal peptide" evidence="13">
    <location>
        <begin position="1"/>
        <end position="22"/>
    </location>
</feature>
<comment type="catalytic activity">
    <reaction evidence="1 9">
        <text>Hydrolysis of terminal (1-&gt;4)-linked alpha-D-glucose residues successively from non-reducing ends of the chains with release of beta-D-glucose.</text>
        <dbReference type="EC" id="3.2.1.3"/>
    </reaction>
</comment>
<keyword evidence="3 13" id="KW-0732">Signal</keyword>
<dbReference type="Gene3D" id="2.60.40.10">
    <property type="entry name" value="Immunoglobulins"/>
    <property type="match status" value="1"/>
</dbReference>
<dbReference type="InParanoid" id="A0A0H2R0X2"/>
<dbReference type="InterPro" id="IPR013783">
    <property type="entry name" value="Ig-like_fold"/>
</dbReference>
<evidence type="ECO:0000313" key="15">
    <source>
        <dbReference type="EMBL" id="KLO05374.1"/>
    </source>
</evidence>
<comment type="similarity">
    <text evidence="2 9">Belongs to the glycosyl hydrolase 15 family.</text>
</comment>
<feature type="active site" description="Proton donor" evidence="10">
    <location>
        <position position="215"/>
    </location>
</feature>
<evidence type="ECO:0000256" key="1">
    <source>
        <dbReference type="ARBA" id="ARBA00001863"/>
    </source>
</evidence>
<proteinExistence type="inferred from homology"/>
<feature type="region of interest" description="Disordered" evidence="12">
    <location>
        <begin position="573"/>
        <end position="594"/>
    </location>
</feature>
<dbReference type="PANTHER" id="PTHR31616">
    <property type="entry name" value="TREHALASE"/>
    <property type="match status" value="1"/>
</dbReference>
<dbReference type="EC" id="3.2.1.3" evidence="9"/>
<evidence type="ECO:0000256" key="8">
    <source>
        <dbReference type="ARBA" id="ARBA00023326"/>
    </source>
</evidence>
<name>A0A0H2R0X2_9AGAM</name>
<dbReference type="Pfam" id="PF00723">
    <property type="entry name" value="Glyco_hydro_15"/>
    <property type="match status" value="1"/>
</dbReference>
<keyword evidence="5" id="KW-0325">Glycoprotein</keyword>
<dbReference type="InterPro" id="IPR008291">
    <property type="entry name" value="Glucoamylase_SBD"/>
</dbReference>
<protein>
    <recommendedName>
        <fullName evidence="9">Glucoamylase</fullName>
        <ecNumber evidence="9">3.2.1.3</ecNumber>
    </recommendedName>
    <alternativeName>
        <fullName evidence="9">1,4-alpha-D-glucan glucohydrolase</fullName>
    </alternativeName>
    <alternativeName>
        <fullName evidence="9">Glucan 1,4-alpha-glucosidase</fullName>
    </alternativeName>
</protein>
<dbReference type="Pfam" id="PF00686">
    <property type="entry name" value="CBM_20"/>
    <property type="match status" value="1"/>
</dbReference>
<evidence type="ECO:0000256" key="11">
    <source>
        <dbReference type="PIRSR" id="PIRSR001031-2"/>
    </source>
</evidence>
<keyword evidence="7 9" id="KW-0326">Glycosidase</keyword>
<dbReference type="GO" id="GO:2001070">
    <property type="term" value="F:starch binding"/>
    <property type="evidence" value="ECO:0007669"/>
    <property type="project" value="InterPro"/>
</dbReference>
<dbReference type="InterPro" id="IPR012341">
    <property type="entry name" value="6hp_glycosidase-like_sf"/>
</dbReference>
<dbReference type="PROSITE" id="PS51166">
    <property type="entry name" value="CBM20"/>
    <property type="match status" value="1"/>
</dbReference>
<evidence type="ECO:0000256" key="10">
    <source>
        <dbReference type="PIRSR" id="PIRSR001031-1"/>
    </source>
</evidence>
<keyword evidence="4 9" id="KW-0378">Hydrolase</keyword>
<dbReference type="FunFam" id="1.50.10.10:FF:000018">
    <property type="entry name" value="Glucoamylase"/>
    <property type="match status" value="1"/>
</dbReference>
<dbReference type="SUPFAM" id="SSF49452">
    <property type="entry name" value="Starch-binding domain-like"/>
    <property type="match status" value="1"/>
</dbReference>
<keyword evidence="16" id="KW-1185">Reference proteome</keyword>
<dbReference type="Gene3D" id="1.50.10.10">
    <property type="match status" value="1"/>
</dbReference>
<evidence type="ECO:0000256" key="9">
    <source>
        <dbReference type="PIRNR" id="PIRNR001031"/>
    </source>
</evidence>
<feature type="domain" description="CBM20" evidence="14">
    <location>
        <begin position="495"/>
        <end position="594"/>
    </location>
</feature>
<evidence type="ECO:0000256" key="13">
    <source>
        <dbReference type="SAM" id="SignalP"/>
    </source>
</evidence>
<dbReference type="CDD" id="cd05808">
    <property type="entry name" value="CBM20_alpha_amylase"/>
    <property type="match status" value="1"/>
</dbReference>
<gene>
    <name evidence="15" type="ORF">SCHPADRAFT_862464</name>
</gene>
<dbReference type="PANTHER" id="PTHR31616:SF12">
    <property type="entry name" value="GLUCOAMYLASE"/>
    <property type="match status" value="1"/>
</dbReference>
<reference evidence="15 16" key="1">
    <citation type="submission" date="2015-04" db="EMBL/GenBank/DDBJ databases">
        <title>Complete genome sequence of Schizopora paradoxa KUC8140, a cosmopolitan wood degrader in East Asia.</title>
        <authorList>
            <consortium name="DOE Joint Genome Institute"/>
            <person name="Min B."/>
            <person name="Park H."/>
            <person name="Jang Y."/>
            <person name="Kim J.-J."/>
            <person name="Kim K.H."/>
            <person name="Pangilinan J."/>
            <person name="Lipzen A."/>
            <person name="Riley R."/>
            <person name="Grigoriev I.V."/>
            <person name="Spatafora J.W."/>
            <person name="Choi I.-G."/>
        </authorList>
    </citation>
    <scope>NUCLEOTIDE SEQUENCE [LARGE SCALE GENOMIC DNA]</scope>
    <source>
        <strain evidence="15 16">KUC8140</strain>
    </source>
</reference>
<feature type="chain" id="PRO_5005201417" description="Glucoamylase" evidence="13">
    <location>
        <begin position="23"/>
        <end position="594"/>
    </location>
</feature>
<dbReference type="Proteomes" id="UP000053477">
    <property type="component" value="Unassembled WGS sequence"/>
</dbReference>
<accession>A0A0H2R0X2</accession>
<dbReference type="InterPro" id="IPR002044">
    <property type="entry name" value="CBM20"/>
</dbReference>
<dbReference type="PIRSF" id="PIRSF001031">
    <property type="entry name" value="Glu-a-glcsd_SBD"/>
    <property type="match status" value="1"/>
</dbReference>
<dbReference type="OrthoDB" id="6123450at2759"/>
<keyword evidence="6 9" id="KW-0119">Carbohydrate metabolism</keyword>
<evidence type="ECO:0000256" key="6">
    <source>
        <dbReference type="ARBA" id="ARBA00023277"/>
    </source>
</evidence>
<dbReference type="FunCoup" id="A0A0H2R0X2">
    <property type="interactions" value="62"/>
</dbReference>
<organism evidence="15 16">
    <name type="scientific">Schizopora paradoxa</name>
    <dbReference type="NCBI Taxonomy" id="27342"/>
    <lineage>
        <taxon>Eukaryota</taxon>
        <taxon>Fungi</taxon>
        <taxon>Dikarya</taxon>
        <taxon>Basidiomycota</taxon>
        <taxon>Agaricomycotina</taxon>
        <taxon>Agaricomycetes</taxon>
        <taxon>Hymenochaetales</taxon>
        <taxon>Schizoporaceae</taxon>
        <taxon>Schizopora</taxon>
    </lineage>
</organism>
<dbReference type="InterPro" id="IPR008928">
    <property type="entry name" value="6-hairpin_glycosidase_sf"/>
</dbReference>
<sequence length="594" mass="63352">MSSFRRLLGFTMLLSWVVTTLGFVGVAQQVVAQTSSVDAYIATESPAAKAGVLANIGPSGAKCQGAKAGVVIASPSNTNPDYVFTWTRDSSLVFKMLIDQYTLAIDSSASLRTLIDQFVAAEASLQQTSNPSGLISTGGLGEPKFNIDGSAFTGPWGRPQRDGPALRATALITYANWLIKNSNTTFAESTLWPIIKLDLDYVAINWNLTTFDLWEEIDSSSFFTTAVQHRALREGITLANTLGVSSSVTAYPTQADNILCFLQSFWHPSGSMPFMTANTGGGRSGIDANTVLASIHTFDPQAGCDSTTFQPCSDHALANLLAYTQAFRSVYSINANLASTAALATGRYPEDVYMGGNPWYLATFAVAEQLYDALEVWNSQGSLQVTSLSQPFFALFDSSIAPGTFASSTSTFTTLTTAIKAYADSYIALAAKFTPSNGGLAEQYSRDDGSPLSAVDLTWSYASALTVFEARSGTKFASWGAKGLTVSSQCATNAGGNGETIPVTFNVDATTVLGENIYIAGSVNALQDWDADNALLLSSANYPIWSITVNLPANTIVQYKYIRKDGGSVTWESDPNNQFTTNGSGAQTLNDSWR</sequence>
<feature type="binding site" evidence="11">
    <location>
        <position position="156"/>
    </location>
    <ligand>
        <name>substrate</name>
    </ligand>
</feature>
<dbReference type="InterPro" id="IPR013784">
    <property type="entry name" value="Carb-bd-like_fold"/>
</dbReference>
<evidence type="ECO:0000256" key="3">
    <source>
        <dbReference type="ARBA" id="ARBA00022729"/>
    </source>
</evidence>
<dbReference type="AlphaFoldDB" id="A0A0H2R0X2"/>
<dbReference type="SMART" id="SM01065">
    <property type="entry name" value="CBM_2"/>
    <property type="match status" value="1"/>
</dbReference>
<feature type="active site" description="Proton acceptor" evidence="10">
    <location>
        <position position="212"/>
    </location>
</feature>
<dbReference type="PRINTS" id="PR00736">
    <property type="entry name" value="GLHYDRLASE15"/>
</dbReference>
<evidence type="ECO:0000256" key="7">
    <source>
        <dbReference type="ARBA" id="ARBA00023295"/>
    </source>
</evidence>
<evidence type="ECO:0000256" key="5">
    <source>
        <dbReference type="ARBA" id="ARBA00023180"/>
    </source>
</evidence>
<keyword evidence="8 9" id="KW-0624">Polysaccharide degradation</keyword>
<evidence type="ECO:0000259" key="14">
    <source>
        <dbReference type="PROSITE" id="PS51166"/>
    </source>
</evidence>
<dbReference type="GO" id="GO:0004339">
    <property type="term" value="F:glucan 1,4-alpha-glucosidase activity"/>
    <property type="evidence" value="ECO:0007669"/>
    <property type="project" value="UniProtKB-EC"/>
</dbReference>
<dbReference type="EMBL" id="KQ086318">
    <property type="protein sequence ID" value="KLO05374.1"/>
    <property type="molecule type" value="Genomic_DNA"/>
</dbReference>
<dbReference type="InterPro" id="IPR011613">
    <property type="entry name" value="GH15-like"/>
</dbReference>
<dbReference type="InterPro" id="IPR000165">
    <property type="entry name" value="Glucoamylase"/>
</dbReference>
<evidence type="ECO:0000256" key="12">
    <source>
        <dbReference type="SAM" id="MobiDB-lite"/>
    </source>
</evidence>
<evidence type="ECO:0000313" key="16">
    <source>
        <dbReference type="Proteomes" id="UP000053477"/>
    </source>
</evidence>
<evidence type="ECO:0000256" key="4">
    <source>
        <dbReference type="ARBA" id="ARBA00022801"/>
    </source>
</evidence>
<dbReference type="SUPFAM" id="SSF48208">
    <property type="entry name" value="Six-hairpin glycosidases"/>
    <property type="match status" value="1"/>
</dbReference>
<evidence type="ECO:0000256" key="2">
    <source>
        <dbReference type="ARBA" id="ARBA00006188"/>
    </source>
</evidence>
<dbReference type="GO" id="GO:0000272">
    <property type="term" value="P:polysaccharide catabolic process"/>
    <property type="evidence" value="ECO:0007669"/>
    <property type="project" value="UniProtKB-KW"/>
</dbReference>